<dbReference type="AlphaFoldDB" id="A0AAD6WUH3"/>
<feature type="compositionally biased region" description="Basic and acidic residues" evidence="1">
    <location>
        <begin position="14"/>
        <end position="23"/>
    </location>
</feature>
<evidence type="ECO:0000313" key="3">
    <source>
        <dbReference type="Proteomes" id="UP001218188"/>
    </source>
</evidence>
<gene>
    <name evidence="2" type="ORF">C8F04DRAFT_1192942</name>
</gene>
<feature type="compositionally biased region" description="Basic residues" evidence="1">
    <location>
        <begin position="89"/>
        <end position="105"/>
    </location>
</feature>
<comment type="caution">
    <text evidence="2">The sequence shown here is derived from an EMBL/GenBank/DDBJ whole genome shotgun (WGS) entry which is preliminary data.</text>
</comment>
<feature type="compositionally biased region" description="Basic and acidic residues" evidence="1">
    <location>
        <begin position="134"/>
        <end position="159"/>
    </location>
</feature>
<feature type="compositionally biased region" description="Gly residues" evidence="1">
    <location>
        <begin position="209"/>
        <end position="220"/>
    </location>
</feature>
<feature type="compositionally biased region" description="Low complexity" evidence="1">
    <location>
        <begin position="325"/>
        <end position="345"/>
    </location>
</feature>
<accession>A0AAD6WUH3</accession>
<reference evidence="2" key="1">
    <citation type="submission" date="2023-03" db="EMBL/GenBank/DDBJ databases">
        <title>Massive genome expansion in bonnet fungi (Mycena s.s.) driven by repeated elements and novel gene families across ecological guilds.</title>
        <authorList>
            <consortium name="Lawrence Berkeley National Laboratory"/>
            <person name="Harder C.B."/>
            <person name="Miyauchi S."/>
            <person name="Viragh M."/>
            <person name="Kuo A."/>
            <person name="Thoen E."/>
            <person name="Andreopoulos B."/>
            <person name="Lu D."/>
            <person name="Skrede I."/>
            <person name="Drula E."/>
            <person name="Henrissat B."/>
            <person name="Morin E."/>
            <person name="Kohler A."/>
            <person name="Barry K."/>
            <person name="LaButti K."/>
            <person name="Morin E."/>
            <person name="Salamov A."/>
            <person name="Lipzen A."/>
            <person name="Mereny Z."/>
            <person name="Hegedus B."/>
            <person name="Baldrian P."/>
            <person name="Stursova M."/>
            <person name="Weitz H."/>
            <person name="Taylor A."/>
            <person name="Grigoriev I.V."/>
            <person name="Nagy L.G."/>
            <person name="Martin F."/>
            <person name="Kauserud H."/>
        </authorList>
    </citation>
    <scope>NUCLEOTIDE SEQUENCE</scope>
    <source>
        <strain evidence="2">CBHHK200</strain>
    </source>
</reference>
<proteinExistence type="predicted"/>
<evidence type="ECO:0000256" key="1">
    <source>
        <dbReference type="SAM" id="MobiDB-lite"/>
    </source>
</evidence>
<keyword evidence="3" id="KW-1185">Reference proteome</keyword>
<feature type="compositionally biased region" description="Basic and acidic residues" evidence="1">
    <location>
        <begin position="197"/>
        <end position="208"/>
    </location>
</feature>
<protein>
    <submittedName>
        <fullName evidence="2">Uncharacterized protein</fullName>
    </submittedName>
</protein>
<dbReference type="EMBL" id="JARJCM010000179">
    <property type="protein sequence ID" value="KAJ7023886.1"/>
    <property type="molecule type" value="Genomic_DNA"/>
</dbReference>
<evidence type="ECO:0000313" key="2">
    <source>
        <dbReference type="EMBL" id="KAJ7023886.1"/>
    </source>
</evidence>
<organism evidence="2 3">
    <name type="scientific">Mycena alexandri</name>
    <dbReference type="NCBI Taxonomy" id="1745969"/>
    <lineage>
        <taxon>Eukaryota</taxon>
        <taxon>Fungi</taxon>
        <taxon>Dikarya</taxon>
        <taxon>Basidiomycota</taxon>
        <taxon>Agaricomycotina</taxon>
        <taxon>Agaricomycetes</taxon>
        <taxon>Agaricomycetidae</taxon>
        <taxon>Agaricales</taxon>
        <taxon>Marasmiineae</taxon>
        <taxon>Mycenaceae</taxon>
        <taxon>Mycena</taxon>
    </lineage>
</organism>
<feature type="compositionally biased region" description="Basic and acidic residues" evidence="1">
    <location>
        <begin position="166"/>
        <end position="181"/>
    </location>
</feature>
<dbReference type="Proteomes" id="UP001218188">
    <property type="component" value="Unassembled WGS sequence"/>
</dbReference>
<sequence length="345" mass="37389">MVDASKHVKVPLQSHDRPNEVSELHAGSHRRGRDDNEPEEGASRARRHGCGRDRSWRRSARRWWTTWGQGGSWRSDALRAQPAGDVESRRRRLRMRWSRGARRSRGGTGKEGILRETHSWRGTWRAGGTSSQRRFADATEQRRNTQRAGDVESHQRELAEALADATEQRREGEGGILRAERAAGGGRGEPAVLADATEQRRTAEERSTGEGGGHFGGADPGGECSAVRAGKTKAYIDATDPSGFGNAVPLVVLGRDPLGSSRHGRGRGTCVRACRRAEDEGGTAGDDGATGRRAGCVGRKLSGGPIRRAHLLREQGGSPTRPVGTTMSPAETTMTTMSPPADFFY</sequence>
<feature type="region of interest" description="Disordered" evidence="1">
    <location>
        <begin position="315"/>
        <end position="345"/>
    </location>
</feature>
<name>A0AAD6WUH3_9AGAR</name>
<feature type="region of interest" description="Disordered" evidence="1">
    <location>
        <begin position="1"/>
        <end position="224"/>
    </location>
</feature>